<dbReference type="Gene3D" id="2.40.33.20">
    <property type="entry name" value="PK beta-barrel domain-like"/>
    <property type="match status" value="1"/>
</dbReference>
<reference evidence="3" key="1">
    <citation type="journal article" date="2017" name="Biotechnol. Biofuels">
        <title>Evaluation of environmental bacterial communities as a factor affecting the growth of duckweed Lemna minor.</title>
        <authorList>
            <person name="Ishizawa H."/>
            <person name="Kuroda M."/>
            <person name="Morikawa M."/>
            <person name="Ike M."/>
        </authorList>
    </citation>
    <scope>NUCLEOTIDE SEQUENCE [LARGE SCALE GENOMIC DNA]</scope>
    <source>
        <strain evidence="3">M6</strain>
    </source>
</reference>
<dbReference type="InterPro" id="IPR005302">
    <property type="entry name" value="MoCF_Sase_C"/>
</dbReference>
<proteinExistence type="predicted"/>
<dbReference type="PANTHER" id="PTHR36930">
    <property type="entry name" value="METAL-SULFUR CLUSTER BIOSYNTHESIS PROTEINS YUAD-RELATED"/>
    <property type="match status" value="1"/>
</dbReference>
<accession>A0A3G9G5U0</accession>
<dbReference type="Pfam" id="PF03473">
    <property type="entry name" value="MOSC"/>
    <property type="match status" value="1"/>
</dbReference>
<gene>
    <name evidence="2" type="ORF">EM6_3293</name>
</gene>
<reference evidence="3" key="2">
    <citation type="journal article" date="2017" name="Plant Physiol. Biochem.">
        <title>Differential oxidative and antioxidative response of duckweed Lemna minor toward plant growth promoting/inhibiting bacteria.</title>
        <authorList>
            <person name="Ishizawa H."/>
            <person name="Kuroda M."/>
            <person name="Morikawa M."/>
            <person name="Ike M."/>
        </authorList>
    </citation>
    <scope>NUCLEOTIDE SEQUENCE [LARGE SCALE GENOMIC DNA]</scope>
    <source>
        <strain evidence="3">M6</strain>
    </source>
</reference>
<protein>
    <submittedName>
        <fullName evidence="2">MOSC domain protein</fullName>
    </submittedName>
</protein>
<dbReference type="GO" id="GO:0003824">
    <property type="term" value="F:catalytic activity"/>
    <property type="evidence" value="ECO:0007669"/>
    <property type="project" value="InterPro"/>
</dbReference>
<dbReference type="AlphaFoldDB" id="A0A3G9G5U0"/>
<feature type="domain" description="MOSC" evidence="1">
    <location>
        <begin position="1"/>
        <end position="92"/>
    </location>
</feature>
<dbReference type="SUPFAM" id="SSF50800">
    <property type="entry name" value="PK beta-barrel domain-like"/>
    <property type="match status" value="1"/>
</dbReference>
<dbReference type="InterPro" id="IPR052716">
    <property type="entry name" value="MOSC_domain"/>
</dbReference>
<dbReference type="InterPro" id="IPR011037">
    <property type="entry name" value="Pyrv_Knase-like_insert_dom_sf"/>
</dbReference>
<keyword evidence="2" id="KW-0614">Plasmid</keyword>
<evidence type="ECO:0000313" key="2">
    <source>
        <dbReference type="EMBL" id="BBF82652.1"/>
    </source>
</evidence>
<evidence type="ECO:0000313" key="3">
    <source>
        <dbReference type="Proteomes" id="UP000278756"/>
    </source>
</evidence>
<dbReference type="PROSITE" id="PS51340">
    <property type="entry name" value="MOSC"/>
    <property type="match status" value="1"/>
</dbReference>
<dbReference type="PANTHER" id="PTHR36930:SF1">
    <property type="entry name" value="MOSC DOMAIN-CONTAINING PROTEIN"/>
    <property type="match status" value="1"/>
</dbReference>
<geneLocation type="plasmid" evidence="3">
    <name>pasem-1 dna</name>
</geneLocation>
<name>A0A3G9G5U0_9CAUL</name>
<dbReference type="EMBL" id="AP018829">
    <property type="protein sequence ID" value="BBF82652.1"/>
    <property type="molecule type" value="Genomic_DNA"/>
</dbReference>
<evidence type="ECO:0000259" key="1">
    <source>
        <dbReference type="PROSITE" id="PS51340"/>
    </source>
</evidence>
<dbReference type="Proteomes" id="UP000278756">
    <property type="component" value="Plasmid pASEM-1"/>
</dbReference>
<dbReference type="GO" id="GO:0030170">
    <property type="term" value="F:pyridoxal phosphate binding"/>
    <property type="evidence" value="ECO:0007669"/>
    <property type="project" value="InterPro"/>
</dbReference>
<organism evidence="2 3">
    <name type="scientific">Asticcacaulis excentricus</name>
    <dbReference type="NCBI Taxonomy" id="78587"/>
    <lineage>
        <taxon>Bacteria</taxon>
        <taxon>Pseudomonadati</taxon>
        <taxon>Pseudomonadota</taxon>
        <taxon>Alphaproteobacteria</taxon>
        <taxon>Caulobacterales</taxon>
        <taxon>Caulobacteraceae</taxon>
        <taxon>Asticcacaulis</taxon>
    </lineage>
</organism>
<sequence>MHAIASFLGVSVQAHALRRNVVTSGINLLALKDKRFRLGEAVLEYTGECHPCSRMEETFGVGGYNAVRGHGGITARVITGGRFRVGDRLMPEIDEIPQP</sequence>
<dbReference type="GO" id="GO:0030151">
    <property type="term" value="F:molybdenum ion binding"/>
    <property type="evidence" value="ECO:0007669"/>
    <property type="project" value="InterPro"/>
</dbReference>